<gene>
    <name evidence="1" type="ORF">Cni_G21590</name>
</gene>
<dbReference type="Pfam" id="PF04720">
    <property type="entry name" value="PDDEXK_6"/>
    <property type="match status" value="1"/>
</dbReference>
<dbReference type="PANTHER" id="PTHR31579">
    <property type="entry name" value="OS03G0796600 PROTEIN"/>
    <property type="match status" value="1"/>
</dbReference>
<dbReference type="PANTHER" id="PTHR31579:SF84">
    <property type="entry name" value="F21O3.6 PROTEIN"/>
    <property type="match status" value="1"/>
</dbReference>
<dbReference type="AlphaFoldDB" id="A0AAQ3KPU2"/>
<keyword evidence="2" id="KW-1185">Reference proteome</keyword>
<sequence>MEVYARTKRVTAPLGEEAKARIRWGGDPMTGYASSGSEHDAFSSLVHAFFECDDFCSDAAAVQDDEEKTDSDGGDPQVQAVVKVREMVRGWREGDAFRCRLLSDVSEAVEALAALRSSGPEFRRAVMVRLRDMGYNAGVCKSRWESTGNLVSGSYEYIDVVAAAAAEGTKERRYIVDLCFAPQFEVARAEEVYAEVVSALPEVAVAPPEQVRQVVRTVGKAARRSLKVRGLHVPPWRKGSYMMAKWLGPYRRTTKAVSGAAVDGMVGGGEAKCRAVGFTAAAARVALC</sequence>
<reference evidence="1 2" key="1">
    <citation type="submission" date="2023-10" db="EMBL/GenBank/DDBJ databases">
        <title>Chromosome-scale genome assembly provides insights into flower coloration mechanisms of Canna indica.</title>
        <authorList>
            <person name="Li C."/>
        </authorList>
    </citation>
    <scope>NUCLEOTIDE SEQUENCE [LARGE SCALE GENOMIC DNA]</scope>
    <source>
        <tissue evidence="1">Flower</tissue>
    </source>
</reference>
<dbReference type="Proteomes" id="UP001327560">
    <property type="component" value="Chromosome 7"/>
</dbReference>
<protein>
    <recommendedName>
        <fullName evidence="3">DUF506 family protein</fullName>
    </recommendedName>
</protein>
<dbReference type="EMBL" id="CP136896">
    <property type="protein sequence ID" value="WOL12822.1"/>
    <property type="molecule type" value="Genomic_DNA"/>
</dbReference>
<accession>A0AAQ3KPU2</accession>
<organism evidence="1 2">
    <name type="scientific">Canna indica</name>
    <name type="common">Indian-shot</name>
    <dbReference type="NCBI Taxonomy" id="4628"/>
    <lineage>
        <taxon>Eukaryota</taxon>
        <taxon>Viridiplantae</taxon>
        <taxon>Streptophyta</taxon>
        <taxon>Embryophyta</taxon>
        <taxon>Tracheophyta</taxon>
        <taxon>Spermatophyta</taxon>
        <taxon>Magnoliopsida</taxon>
        <taxon>Liliopsida</taxon>
        <taxon>Zingiberales</taxon>
        <taxon>Cannaceae</taxon>
        <taxon>Canna</taxon>
    </lineage>
</organism>
<evidence type="ECO:0000313" key="2">
    <source>
        <dbReference type="Proteomes" id="UP001327560"/>
    </source>
</evidence>
<dbReference type="NCBIfam" id="TIGR01615">
    <property type="entry name" value="A_thal_3542"/>
    <property type="match status" value="1"/>
</dbReference>
<name>A0AAQ3KPU2_9LILI</name>
<evidence type="ECO:0000313" key="1">
    <source>
        <dbReference type="EMBL" id="WOL12822.1"/>
    </source>
</evidence>
<dbReference type="InterPro" id="IPR006502">
    <property type="entry name" value="PDDEXK-like"/>
</dbReference>
<evidence type="ECO:0008006" key="3">
    <source>
        <dbReference type="Google" id="ProtNLM"/>
    </source>
</evidence>
<proteinExistence type="predicted"/>